<keyword evidence="2" id="KW-1185">Reference proteome</keyword>
<name>A0AAU9IXV0_9CILI</name>
<proteinExistence type="predicted"/>
<evidence type="ECO:0000313" key="2">
    <source>
        <dbReference type="Proteomes" id="UP001162131"/>
    </source>
</evidence>
<protein>
    <submittedName>
        <fullName evidence="1">Uncharacterized protein</fullName>
    </submittedName>
</protein>
<reference evidence="1" key="1">
    <citation type="submission" date="2021-09" db="EMBL/GenBank/DDBJ databases">
        <authorList>
            <consortium name="AG Swart"/>
            <person name="Singh M."/>
            <person name="Singh A."/>
            <person name="Seah K."/>
            <person name="Emmerich C."/>
        </authorList>
    </citation>
    <scope>NUCLEOTIDE SEQUENCE</scope>
    <source>
        <strain evidence="1">ATCC30299</strain>
    </source>
</reference>
<dbReference type="Proteomes" id="UP001162131">
    <property type="component" value="Unassembled WGS sequence"/>
</dbReference>
<gene>
    <name evidence="1" type="ORF">BSTOLATCC_MIC17592</name>
</gene>
<dbReference type="AlphaFoldDB" id="A0AAU9IXV0"/>
<dbReference type="EMBL" id="CAJZBQ010000017">
    <property type="protein sequence ID" value="CAG9316965.1"/>
    <property type="molecule type" value="Genomic_DNA"/>
</dbReference>
<organism evidence="1 2">
    <name type="scientific">Blepharisma stoltei</name>
    <dbReference type="NCBI Taxonomy" id="1481888"/>
    <lineage>
        <taxon>Eukaryota</taxon>
        <taxon>Sar</taxon>
        <taxon>Alveolata</taxon>
        <taxon>Ciliophora</taxon>
        <taxon>Postciliodesmatophora</taxon>
        <taxon>Heterotrichea</taxon>
        <taxon>Heterotrichida</taxon>
        <taxon>Blepharismidae</taxon>
        <taxon>Blepharisma</taxon>
    </lineage>
</organism>
<accession>A0AAU9IXV0</accession>
<evidence type="ECO:0000313" key="1">
    <source>
        <dbReference type="EMBL" id="CAG9316965.1"/>
    </source>
</evidence>
<comment type="caution">
    <text evidence="1">The sequence shown here is derived from an EMBL/GenBank/DDBJ whole genome shotgun (WGS) entry which is preliminary data.</text>
</comment>
<sequence>MISSALKRGYKAWRVYDTSLIVLNKYYSCKVRVETSPAQLVKVFGPPSFWDKMEGTTGYYDFEDEYLDLFKLADKYECKETINFSQLKRGDKGPYHLRGKTGPFPTIDEFWKSNTKYKFWLYANQYADSKSMAEWINNKLAEDVDIKKKVEDLYGPIENFKNYDKDYELDKEYAIFKYNRLNWEK</sequence>